<dbReference type="AlphaFoldDB" id="A0A6A2Y4V3"/>
<reference evidence="4" key="1">
    <citation type="submission" date="2019-09" db="EMBL/GenBank/DDBJ databases">
        <title>Draft genome information of white flower Hibiscus syriacus.</title>
        <authorList>
            <person name="Kim Y.-M."/>
        </authorList>
    </citation>
    <scope>NUCLEOTIDE SEQUENCE [LARGE SCALE GENOMIC DNA]</scope>
    <source>
        <strain evidence="4">YM2019G1</strain>
    </source>
</reference>
<dbReference type="Gene3D" id="4.10.60.10">
    <property type="entry name" value="Zinc finger, CCHC-type"/>
    <property type="match status" value="1"/>
</dbReference>
<proteinExistence type="predicted"/>
<dbReference type="Proteomes" id="UP000436088">
    <property type="component" value="Unassembled WGS sequence"/>
</dbReference>
<evidence type="ECO:0000259" key="3">
    <source>
        <dbReference type="PROSITE" id="PS50158"/>
    </source>
</evidence>
<evidence type="ECO:0000256" key="1">
    <source>
        <dbReference type="PROSITE-ProRule" id="PRU00047"/>
    </source>
</evidence>
<feature type="region of interest" description="Disordered" evidence="2">
    <location>
        <begin position="54"/>
        <end position="90"/>
    </location>
</feature>
<keyword evidence="5" id="KW-1185">Reference proteome</keyword>
<dbReference type="GO" id="GO:0003676">
    <property type="term" value="F:nucleic acid binding"/>
    <property type="evidence" value="ECO:0007669"/>
    <property type="project" value="InterPro"/>
</dbReference>
<dbReference type="Pfam" id="PF07727">
    <property type="entry name" value="RVT_2"/>
    <property type="match status" value="1"/>
</dbReference>
<dbReference type="InterPro" id="IPR036875">
    <property type="entry name" value="Znf_CCHC_sf"/>
</dbReference>
<evidence type="ECO:0000313" key="5">
    <source>
        <dbReference type="Proteomes" id="UP000436088"/>
    </source>
</evidence>
<name>A0A6A2Y4V3_HIBSY</name>
<dbReference type="EMBL" id="VEPZ02001572">
    <property type="protein sequence ID" value="KAE8667529.1"/>
    <property type="molecule type" value="Genomic_DNA"/>
</dbReference>
<dbReference type="PROSITE" id="PS50158">
    <property type="entry name" value="ZF_CCHC"/>
    <property type="match status" value="1"/>
</dbReference>
<evidence type="ECO:0000256" key="2">
    <source>
        <dbReference type="SAM" id="MobiDB-lite"/>
    </source>
</evidence>
<dbReference type="InterPro" id="IPR054722">
    <property type="entry name" value="PolX-like_BBD"/>
</dbReference>
<accession>A0A6A2Y4V3</accession>
<dbReference type="InterPro" id="IPR013103">
    <property type="entry name" value="RVT_2"/>
</dbReference>
<feature type="domain" description="CCHC-type" evidence="3">
    <location>
        <begin position="97"/>
        <end position="112"/>
    </location>
</feature>
<feature type="compositionally biased region" description="Basic and acidic residues" evidence="2">
    <location>
        <begin position="69"/>
        <end position="84"/>
    </location>
</feature>
<gene>
    <name evidence="4" type="ORF">F3Y22_tig00112402pilonHSYRG00274</name>
</gene>
<keyword evidence="1" id="KW-0862">Zinc</keyword>
<dbReference type="SUPFAM" id="SSF57756">
    <property type="entry name" value="Retrovirus zinc finger-like domains"/>
    <property type="match status" value="1"/>
</dbReference>
<keyword evidence="1" id="KW-0863">Zinc-finger</keyword>
<dbReference type="InterPro" id="IPR001878">
    <property type="entry name" value="Znf_CCHC"/>
</dbReference>
<protein>
    <recommendedName>
        <fullName evidence="3">CCHC-type domain-containing protein</fullName>
    </recommendedName>
</protein>
<comment type="caution">
    <text evidence="4">The sequence shown here is derived from an EMBL/GenBank/DDBJ whole genome shotgun (WGS) entry which is preliminary data.</text>
</comment>
<evidence type="ECO:0000313" key="4">
    <source>
        <dbReference type="EMBL" id="KAE8667529.1"/>
    </source>
</evidence>
<sequence>MGATKSEGRCYDSSLPESCDTLVVALSNSAPEGKLTMYTISDSLLGEEARRMERGKSIHPEANIIENQGRNETHGRSKSRDPHQSRGRSKSRSKITCYYCGRMGHKKMECQSFKRDQKAAPGFSILVLPSMLHHMEVSSHPTEAVTLVRCKWEIKIVGIRDIILTTSIRCKLILKDVRHVPAMRLNLISAGKLDDDAKLCKGEVNHLILVLTDEGEPQSYKEAMHDSHKEEWRRSMQEEMQSLHENHTCELVDLPKGRRALKNKWVYRFKTEDSSSKPCYNAQLVVKGFGQKLVRHDDQDAVSSPYPVLLFTWPGVL</sequence>
<dbReference type="Pfam" id="PF22936">
    <property type="entry name" value="Pol_BBD"/>
    <property type="match status" value="1"/>
</dbReference>
<dbReference type="GO" id="GO:0008270">
    <property type="term" value="F:zinc ion binding"/>
    <property type="evidence" value="ECO:0007669"/>
    <property type="project" value="UniProtKB-KW"/>
</dbReference>
<organism evidence="4 5">
    <name type="scientific">Hibiscus syriacus</name>
    <name type="common">Rose of Sharon</name>
    <dbReference type="NCBI Taxonomy" id="106335"/>
    <lineage>
        <taxon>Eukaryota</taxon>
        <taxon>Viridiplantae</taxon>
        <taxon>Streptophyta</taxon>
        <taxon>Embryophyta</taxon>
        <taxon>Tracheophyta</taxon>
        <taxon>Spermatophyta</taxon>
        <taxon>Magnoliopsida</taxon>
        <taxon>eudicotyledons</taxon>
        <taxon>Gunneridae</taxon>
        <taxon>Pentapetalae</taxon>
        <taxon>rosids</taxon>
        <taxon>malvids</taxon>
        <taxon>Malvales</taxon>
        <taxon>Malvaceae</taxon>
        <taxon>Malvoideae</taxon>
        <taxon>Hibiscus</taxon>
    </lineage>
</organism>
<keyword evidence="1" id="KW-0479">Metal-binding</keyword>
<dbReference type="SMART" id="SM00343">
    <property type="entry name" value="ZnF_C2HC"/>
    <property type="match status" value="1"/>
</dbReference>